<organism evidence="1 2">
    <name type="scientific">Tetranychus urticae</name>
    <name type="common">Two-spotted spider mite</name>
    <dbReference type="NCBI Taxonomy" id="32264"/>
    <lineage>
        <taxon>Eukaryota</taxon>
        <taxon>Metazoa</taxon>
        <taxon>Ecdysozoa</taxon>
        <taxon>Arthropoda</taxon>
        <taxon>Chelicerata</taxon>
        <taxon>Arachnida</taxon>
        <taxon>Acari</taxon>
        <taxon>Acariformes</taxon>
        <taxon>Trombidiformes</taxon>
        <taxon>Prostigmata</taxon>
        <taxon>Eleutherengona</taxon>
        <taxon>Raphignathae</taxon>
        <taxon>Tetranychoidea</taxon>
        <taxon>Tetranychidae</taxon>
        <taxon>Tetranychus</taxon>
    </lineage>
</organism>
<sequence length="103" mass="12317">MYYSLVNREIVKFPLFYLHIRQLFGLSWHQLHQAVNMYKSRPLNIIIISFDCNIFFQAFVKCLTLQVIDIKILSIQLELNKLASKLSLYHQHSHVVTKFYCCH</sequence>
<dbReference type="EnsemblMetazoa" id="tetur19g03381.1">
    <property type="protein sequence ID" value="tetur19g03381.1"/>
    <property type="gene ID" value="tetur19g03381"/>
</dbReference>
<dbReference type="EMBL" id="CAEY01000417">
    <property type="status" value="NOT_ANNOTATED_CDS"/>
    <property type="molecule type" value="Genomic_DNA"/>
</dbReference>
<reference evidence="2" key="1">
    <citation type="submission" date="2011-08" db="EMBL/GenBank/DDBJ databases">
        <authorList>
            <person name="Rombauts S."/>
        </authorList>
    </citation>
    <scope>NUCLEOTIDE SEQUENCE</scope>
    <source>
        <strain evidence="2">London</strain>
    </source>
</reference>
<evidence type="ECO:0000313" key="2">
    <source>
        <dbReference type="Proteomes" id="UP000015104"/>
    </source>
</evidence>
<dbReference type="AlphaFoldDB" id="T1KSJ4"/>
<reference evidence="1" key="2">
    <citation type="submission" date="2015-06" db="UniProtKB">
        <authorList>
            <consortium name="EnsemblMetazoa"/>
        </authorList>
    </citation>
    <scope>IDENTIFICATION</scope>
</reference>
<dbReference type="Proteomes" id="UP000015104">
    <property type="component" value="Unassembled WGS sequence"/>
</dbReference>
<keyword evidence="2" id="KW-1185">Reference proteome</keyword>
<name>T1KSJ4_TETUR</name>
<dbReference type="HOGENOM" id="CLU_2267133_0_0_1"/>
<protein>
    <submittedName>
        <fullName evidence="1">Uncharacterized protein</fullName>
    </submittedName>
</protein>
<evidence type="ECO:0000313" key="1">
    <source>
        <dbReference type="EnsemblMetazoa" id="tetur19g03381.1"/>
    </source>
</evidence>
<proteinExistence type="predicted"/>
<accession>T1KSJ4</accession>